<dbReference type="EC" id="2.5.1.78" evidence="3 7"/>
<feature type="binding site" evidence="7">
    <location>
        <position position="22"/>
    </location>
    <ligand>
        <name>5-amino-6-(D-ribitylamino)uracil</name>
        <dbReference type="ChEBI" id="CHEBI:15934"/>
    </ligand>
</feature>
<keyword evidence="5 7" id="KW-0808">Transferase</keyword>
<evidence type="ECO:0000313" key="8">
    <source>
        <dbReference type="EMBL" id="TDG67479.1"/>
    </source>
</evidence>
<name>A0A4R5N6W2_9LACO</name>
<dbReference type="PANTHER" id="PTHR21058:SF0">
    <property type="entry name" value="6,7-DIMETHYL-8-RIBITYLLUMAZINE SYNTHASE"/>
    <property type="match status" value="1"/>
</dbReference>
<dbReference type="EMBL" id="PUFI01000015">
    <property type="protein sequence ID" value="TDG67479.1"/>
    <property type="molecule type" value="Genomic_DNA"/>
</dbReference>
<dbReference type="UniPathway" id="UPA00275">
    <property type="reaction ID" value="UER00404"/>
</dbReference>
<dbReference type="InterPro" id="IPR034964">
    <property type="entry name" value="LS"/>
</dbReference>
<dbReference type="RefSeq" id="WP_010007059.1">
    <property type="nucleotide sequence ID" value="NZ_JAGYGP010000001.1"/>
</dbReference>
<dbReference type="GO" id="GO:0005829">
    <property type="term" value="C:cytosol"/>
    <property type="evidence" value="ECO:0007669"/>
    <property type="project" value="TreeGrafter"/>
</dbReference>
<dbReference type="AlphaFoldDB" id="A0A4R5N6W2"/>
<dbReference type="Gene3D" id="3.40.50.960">
    <property type="entry name" value="Lumazine/riboflavin synthase"/>
    <property type="match status" value="1"/>
</dbReference>
<sequence>MIYKGNLTQHENRHIAIIASRFNTLIVEQLIQGATEALTMHGLQQENIDVIWVPGAFELPMMANKVAQMQKYDGIITLGAVIKGDTDHYDLVINGAANGILQVGLNTMQPVVFGVLTTDTLVQAQHRSGAKAGNKGAEVALSLLELIDVDEQITV</sequence>
<accession>A0A4R5N6W2</accession>
<evidence type="ECO:0000256" key="1">
    <source>
        <dbReference type="ARBA" id="ARBA00004917"/>
    </source>
</evidence>
<evidence type="ECO:0000256" key="4">
    <source>
        <dbReference type="ARBA" id="ARBA00022619"/>
    </source>
</evidence>
<evidence type="ECO:0000256" key="6">
    <source>
        <dbReference type="ARBA" id="ARBA00048785"/>
    </source>
</evidence>
<feature type="binding site" evidence="7">
    <location>
        <position position="127"/>
    </location>
    <ligand>
        <name>(2S)-2-hydroxy-3-oxobutyl phosphate</name>
        <dbReference type="ChEBI" id="CHEBI:58830"/>
    </ligand>
</feature>
<comment type="catalytic activity">
    <reaction evidence="6 7">
        <text>(2S)-2-hydroxy-3-oxobutyl phosphate + 5-amino-6-(D-ribitylamino)uracil = 6,7-dimethyl-8-(1-D-ribityl)lumazine + phosphate + 2 H2O + H(+)</text>
        <dbReference type="Rhea" id="RHEA:26152"/>
        <dbReference type="ChEBI" id="CHEBI:15377"/>
        <dbReference type="ChEBI" id="CHEBI:15378"/>
        <dbReference type="ChEBI" id="CHEBI:15934"/>
        <dbReference type="ChEBI" id="CHEBI:43474"/>
        <dbReference type="ChEBI" id="CHEBI:58201"/>
        <dbReference type="ChEBI" id="CHEBI:58830"/>
        <dbReference type="EC" id="2.5.1.78"/>
    </reaction>
</comment>
<evidence type="ECO:0000313" key="9">
    <source>
        <dbReference type="Proteomes" id="UP000295681"/>
    </source>
</evidence>
<feature type="binding site" evidence="7">
    <location>
        <begin position="80"/>
        <end position="82"/>
    </location>
    <ligand>
        <name>5-amino-6-(D-ribitylamino)uracil</name>
        <dbReference type="ChEBI" id="CHEBI:15934"/>
    </ligand>
</feature>
<dbReference type="GO" id="GO:0009349">
    <property type="term" value="C:riboflavin synthase complex"/>
    <property type="evidence" value="ECO:0007669"/>
    <property type="project" value="UniProtKB-UniRule"/>
</dbReference>
<protein>
    <recommendedName>
        <fullName evidence="3 7">6,7-dimethyl-8-ribityllumazine synthase</fullName>
        <shortName evidence="7">DMRL synthase</shortName>
        <shortName evidence="7">LS</shortName>
        <shortName evidence="7">Lumazine synthase</shortName>
        <ecNumber evidence="3 7">2.5.1.78</ecNumber>
    </recommendedName>
</protein>
<proteinExistence type="inferred from homology"/>
<dbReference type="CDD" id="cd09209">
    <property type="entry name" value="Lumazine_synthase-I"/>
    <property type="match status" value="1"/>
</dbReference>
<evidence type="ECO:0000256" key="5">
    <source>
        <dbReference type="ARBA" id="ARBA00022679"/>
    </source>
</evidence>
<feature type="binding site" evidence="7">
    <location>
        <begin position="85"/>
        <end position="86"/>
    </location>
    <ligand>
        <name>(2S)-2-hydroxy-3-oxobutyl phosphate</name>
        <dbReference type="ChEBI" id="CHEBI:58830"/>
    </ligand>
</feature>
<evidence type="ECO:0000256" key="7">
    <source>
        <dbReference type="HAMAP-Rule" id="MF_00178"/>
    </source>
</evidence>
<gene>
    <name evidence="7" type="primary">ribH</name>
    <name evidence="8" type="ORF">C5L23_001278</name>
</gene>
<comment type="caution">
    <text evidence="8">The sequence shown here is derived from an EMBL/GenBank/DDBJ whole genome shotgun (WGS) entry which is preliminary data.</text>
</comment>
<dbReference type="InterPro" id="IPR002180">
    <property type="entry name" value="LS/RS"/>
</dbReference>
<dbReference type="HAMAP" id="MF_00178">
    <property type="entry name" value="Lumazine_synth"/>
    <property type="match status" value="1"/>
</dbReference>
<keyword evidence="9" id="KW-1185">Reference proteome</keyword>
<dbReference type="InterPro" id="IPR036467">
    <property type="entry name" value="LS/RS_sf"/>
</dbReference>
<dbReference type="Proteomes" id="UP000295681">
    <property type="component" value="Unassembled WGS sequence"/>
</dbReference>
<evidence type="ECO:0000256" key="3">
    <source>
        <dbReference type="ARBA" id="ARBA00012664"/>
    </source>
</evidence>
<comment type="pathway">
    <text evidence="1 7">Cofactor biosynthesis; riboflavin biosynthesis; riboflavin from 2-hydroxy-3-oxobutyl phosphate and 5-amino-6-(D-ribitylamino)uracil: step 1/2.</text>
</comment>
<comment type="similarity">
    <text evidence="2 7">Belongs to the DMRL synthase family.</text>
</comment>
<reference evidence="8 9" key="1">
    <citation type="journal article" date="2019" name="Appl. Microbiol. Biotechnol.">
        <title>Uncovering carbohydrate metabolism through a genotype-phenotype association study of 56 lactic acid bacteria genomes.</title>
        <authorList>
            <person name="Buron-Moles G."/>
            <person name="Chailyan A."/>
            <person name="Dolejs I."/>
            <person name="Forster J."/>
            <person name="Miks M.H."/>
        </authorList>
    </citation>
    <scope>NUCLEOTIDE SEQUENCE [LARGE SCALE GENOMIC DNA]</scope>
    <source>
        <strain evidence="8 9">ATCC 700006</strain>
    </source>
</reference>
<organism evidence="8 9">
    <name type="scientific">Leuconostoc fallax</name>
    <dbReference type="NCBI Taxonomy" id="1251"/>
    <lineage>
        <taxon>Bacteria</taxon>
        <taxon>Bacillati</taxon>
        <taxon>Bacillota</taxon>
        <taxon>Bacilli</taxon>
        <taxon>Lactobacillales</taxon>
        <taxon>Lactobacillaceae</taxon>
        <taxon>Leuconostoc</taxon>
    </lineage>
</organism>
<evidence type="ECO:0000256" key="2">
    <source>
        <dbReference type="ARBA" id="ARBA00007424"/>
    </source>
</evidence>
<dbReference type="SUPFAM" id="SSF52121">
    <property type="entry name" value="Lumazine synthase"/>
    <property type="match status" value="1"/>
</dbReference>
<dbReference type="Pfam" id="PF00885">
    <property type="entry name" value="DMRL_synthase"/>
    <property type="match status" value="1"/>
</dbReference>
<dbReference type="GO" id="GO:0000906">
    <property type="term" value="F:6,7-dimethyl-8-ribityllumazine synthase activity"/>
    <property type="evidence" value="ECO:0007669"/>
    <property type="project" value="UniProtKB-UniRule"/>
</dbReference>
<feature type="binding site" evidence="7">
    <location>
        <begin position="56"/>
        <end position="58"/>
    </location>
    <ligand>
        <name>5-amino-6-(D-ribitylamino)uracil</name>
        <dbReference type="ChEBI" id="CHEBI:15934"/>
    </ligand>
</feature>
<comment type="function">
    <text evidence="7">Catalyzes the formation of 6,7-dimethyl-8-ribityllumazine by condensation of 5-amino-6-(D-ribitylamino)uracil with 3,4-dihydroxy-2-butanone 4-phosphate. This is the penultimate step in the biosynthesis of riboflavin.</text>
</comment>
<feature type="active site" description="Proton donor" evidence="7">
    <location>
        <position position="88"/>
    </location>
</feature>
<keyword evidence="4 7" id="KW-0686">Riboflavin biosynthesis</keyword>
<dbReference type="GO" id="GO:0009231">
    <property type="term" value="P:riboflavin biosynthetic process"/>
    <property type="evidence" value="ECO:0007669"/>
    <property type="project" value="UniProtKB-UniRule"/>
</dbReference>
<dbReference type="NCBIfam" id="TIGR00114">
    <property type="entry name" value="lumazine-synth"/>
    <property type="match status" value="1"/>
</dbReference>
<dbReference type="STRING" id="907931.GCA_000165675_01573"/>
<dbReference type="PANTHER" id="PTHR21058">
    <property type="entry name" value="6,7-DIMETHYL-8-RIBITYLLUMAZINE SYNTHASE DMRL SYNTHASE LUMAZINE SYNTHASE"/>
    <property type="match status" value="1"/>
</dbReference>
<feature type="binding site" evidence="7">
    <location>
        <position position="113"/>
    </location>
    <ligand>
        <name>5-amino-6-(D-ribitylamino)uracil</name>
        <dbReference type="ChEBI" id="CHEBI:15934"/>
    </ligand>
</feature>